<keyword evidence="8" id="KW-0862">Zinc</keyword>
<dbReference type="GO" id="GO:0004332">
    <property type="term" value="F:fructose-bisphosphate aldolase activity"/>
    <property type="evidence" value="ECO:0007669"/>
    <property type="project" value="UniProtKB-EC"/>
</dbReference>
<keyword evidence="9" id="KW-0324">Glycolysis</keyword>
<evidence type="ECO:0000313" key="11">
    <source>
        <dbReference type="EMBL" id="CAD9232814.1"/>
    </source>
</evidence>
<dbReference type="GO" id="GO:0006094">
    <property type="term" value="P:gluconeogenesis"/>
    <property type="evidence" value="ECO:0007669"/>
    <property type="project" value="TreeGrafter"/>
</dbReference>
<keyword evidence="7" id="KW-0479">Metal-binding</keyword>
<evidence type="ECO:0000256" key="5">
    <source>
        <dbReference type="ARBA" id="ARBA00005812"/>
    </source>
</evidence>
<comment type="similarity">
    <text evidence="5">Belongs to the class II fructose-bisphosphate aldolase family.</text>
</comment>
<evidence type="ECO:0000256" key="10">
    <source>
        <dbReference type="ARBA" id="ARBA00023239"/>
    </source>
</evidence>
<dbReference type="PROSITE" id="PS00602">
    <property type="entry name" value="ALDOLASE_CLASS_II_1"/>
    <property type="match status" value="1"/>
</dbReference>
<dbReference type="UniPathway" id="UPA00109">
    <property type="reaction ID" value="UER00183"/>
</dbReference>
<dbReference type="GO" id="GO:0005829">
    <property type="term" value="C:cytosol"/>
    <property type="evidence" value="ECO:0007669"/>
    <property type="project" value="TreeGrafter"/>
</dbReference>
<evidence type="ECO:0000256" key="8">
    <source>
        <dbReference type="ARBA" id="ARBA00022833"/>
    </source>
</evidence>
<evidence type="ECO:0000256" key="9">
    <source>
        <dbReference type="ARBA" id="ARBA00023152"/>
    </source>
</evidence>
<dbReference type="AlphaFoldDB" id="A0A7S1TCT2"/>
<keyword evidence="10" id="KW-0456">Lyase</keyword>
<dbReference type="Gene3D" id="3.20.20.70">
    <property type="entry name" value="Aldolase class I"/>
    <property type="match status" value="1"/>
</dbReference>
<sequence>MSGLDFLKPGVVVGENLYKLLKYAQEKKFAIPSVNCTSSSTVNAALEAAAALKAPVMIQFSNGGSAFYAGKGFPGEGQAAAIRGAVAGAHHVRLMAEHYGVPVVLHSDHCAKKLLPWFDGMLEADEEYFKQHGVPLFSSHMLDLSEDPLDENIEICSKYLKRMAAINCLLEMELGITGGEEDGVNNEAVDPEKLYTTPEDVDKVYTALSSISNMFTVAAAFGNVHGVYKPGNVKLAPERLGRYQEYIKKAHGLTEDKPLLLVFHGGSGSLLSEIQEAVSHGVIKMNIDTDTQWGYWSGLLAFYKSKEGYLQAQIGNPDGEDKPNKKYYDPRVWIREAEKGLKDRLIQAFKDLNCVGPF</sequence>
<dbReference type="Pfam" id="PF01116">
    <property type="entry name" value="F_bP_aldolase"/>
    <property type="match status" value="1"/>
</dbReference>
<evidence type="ECO:0000256" key="2">
    <source>
        <dbReference type="ARBA" id="ARBA00001947"/>
    </source>
</evidence>
<reference evidence="11" key="1">
    <citation type="submission" date="2021-01" db="EMBL/GenBank/DDBJ databases">
        <authorList>
            <person name="Corre E."/>
            <person name="Pelletier E."/>
            <person name="Niang G."/>
            <person name="Scheremetjew M."/>
            <person name="Finn R."/>
            <person name="Kale V."/>
            <person name="Holt S."/>
            <person name="Cochrane G."/>
            <person name="Meng A."/>
            <person name="Brown T."/>
            <person name="Cohen L."/>
        </authorList>
    </citation>
    <scope>NUCLEOTIDE SEQUENCE</scope>
    <source>
        <strain evidence="11">SAG 36.94</strain>
    </source>
</reference>
<dbReference type="SUPFAM" id="SSF51569">
    <property type="entry name" value="Aldolase"/>
    <property type="match status" value="1"/>
</dbReference>
<dbReference type="PANTHER" id="PTHR30559:SF0">
    <property type="entry name" value="FRUCTOSE-BISPHOSPHATE ALDOLASE"/>
    <property type="match status" value="1"/>
</dbReference>
<evidence type="ECO:0000256" key="3">
    <source>
        <dbReference type="ARBA" id="ARBA00002181"/>
    </source>
</evidence>
<dbReference type="InterPro" id="IPR006411">
    <property type="entry name" value="Fruct_bisP_bact"/>
</dbReference>
<dbReference type="InterPro" id="IPR000771">
    <property type="entry name" value="FBA_II"/>
</dbReference>
<dbReference type="PROSITE" id="PS00806">
    <property type="entry name" value="ALDOLASE_CLASS_II_2"/>
    <property type="match status" value="1"/>
</dbReference>
<proteinExistence type="inferred from homology"/>
<dbReference type="EC" id="4.1.2.13" evidence="6"/>
<comment type="catalytic activity">
    <reaction evidence="1">
        <text>beta-D-fructose 1,6-bisphosphate = D-glyceraldehyde 3-phosphate + dihydroxyacetone phosphate</text>
        <dbReference type="Rhea" id="RHEA:14729"/>
        <dbReference type="ChEBI" id="CHEBI:32966"/>
        <dbReference type="ChEBI" id="CHEBI:57642"/>
        <dbReference type="ChEBI" id="CHEBI:59776"/>
        <dbReference type="EC" id="4.1.2.13"/>
    </reaction>
</comment>
<dbReference type="NCBIfam" id="TIGR00167">
    <property type="entry name" value="cbbA"/>
    <property type="match status" value="1"/>
</dbReference>
<dbReference type="PANTHER" id="PTHR30559">
    <property type="entry name" value="FRUCTOSE-BISPHOSPHATE ALDOLASE CLASS 2"/>
    <property type="match status" value="1"/>
</dbReference>
<comment type="pathway">
    <text evidence="4">Carbohydrate degradation; glycolysis; D-glyceraldehyde 3-phosphate and glycerone phosphate from D-glucose: step 4/4.</text>
</comment>
<dbReference type="InterPro" id="IPR013785">
    <property type="entry name" value="Aldolase_TIM"/>
</dbReference>
<dbReference type="CDD" id="cd00946">
    <property type="entry name" value="FBP_aldolase_IIA"/>
    <property type="match status" value="1"/>
</dbReference>
<dbReference type="EMBL" id="HBGH01008938">
    <property type="protein sequence ID" value="CAD9232814.1"/>
    <property type="molecule type" value="Transcribed_RNA"/>
</dbReference>
<dbReference type="PIRSF" id="PIRSF001359">
    <property type="entry name" value="F_bP_aldolase_II"/>
    <property type="match status" value="1"/>
</dbReference>
<evidence type="ECO:0000256" key="1">
    <source>
        <dbReference type="ARBA" id="ARBA00000441"/>
    </source>
</evidence>
<dbReference type="FunFam" id="3.20.20.70:FF:000013">
    <property type="entry name" value="Class II fructose-bisphosphate aldolase"/>
    <property type="match status" value="1"/>
</dbReference>
<protein>
    <recommendedName>
        <fullName evidence="6">fructose-bisphosphate aldolase</fullName>
        <ecNumber evidence="6">4.1.2.13</ecNumber>
    </recommendedName>
</protein>
<comment type="cofactor">
    <cofactor evidence="2">
        <name>Zn(2+)</name>
        <dbReference type="ChEBI" id="CHEBI:29105"/>
    </cofactor>
</comment>
<dbReference type="GO" id="GO:0008270">
    <property type="term" value="F:zinc ion binding"/>
    <property type="evidence" value="ECO:0007669"/>
    <property type="project" value="InterPro"/>
</dbReference>
<evidence type="ECO:0000256" key="6">
    <source>
        <dbReference type="ARBA" id="ARBA00013068"/>
    </source>
</evidence>
<evidence type="ECO:0000256" key="7">
    <source>
        <dbReference type="ARBA" id="ARBA00022723"/>
    </source>
</evidence>
<dbReference type="NCBIfam" id="NF006628">
    <property type="entry name" value="PRK09197.1"/>
    <property type="match status" value="1"/>
</dbReference>
<accession>A0A7S1TCT2</accession>
<organism evidence="11">
    <name type="scientific">Compsopogon caeruleus</name>
    <dbReference type="NCBI Taxonomy" id="31354"/>
    <lineage>
        <taxon>Eukaryota</taxon>
        <taxon>Rhodophyta</taxon>
        <taxon>Compsopogonophyceae</taxon>
        <taxon>Compsopogonales</taxon>
        <taxon>Compsopogonaceae</taxon>
        <taxon>Compsopogon</taxon>
    </lineage>
</organism>
<dbReference type="NCBIfam" id="TIGR01520">
    <property type="entry name" value="FruBisAldo_II_A"/>
    <property type="match status" value="1"/>
</dbReference>
<name>A0A7S1TCT2_9RHOD</name>
<comment type="function">
    <text evidence="3">Catalyzes the aldol condensation of dihydroxyacetone phosphate (DHAP or glycerone-phosphate) with glyceraldehyde 3-phosphate (G3P) to form fructose 1,6-bisphosphate (FBP) in gluconeogenesis and the reverse reaction in glycolysis.</text>
</comment>
<evidence type="ECO:0000256" key="4">
    <source>
        <dbReference type="ARBA" id="ARBA00004714"/>
    </source>
</evidence>
<gene>
    <name evidence="11" type="ORF">CCAE0312_LOCUS4899</name>
</gene>
<dbReference type="GO" id="GO:0006096">
    <property type="term" value="P:glycolytic process"/>
    <property type="evidence" value="ECO:0007669"/>
    <property type="project" value="UniProtKB-UniPathway"/>
</dbReference>